<evidence type="ECO:0008006" key="2">
    <source>
        <dbReference type="Google" id="ProtNLM"/>
    </source>
</evidence>
<proteinExistence type="predicted"/>
<dbReference type="EMBL" id="AP035768">
    <property type="protein sequence ID" value="BFO13909.1"/>
    <property type="molecule type" value="Genomic_DNA"/>
</dbReference>
<evidence type="ECO:0000313" key="1">
    <source>
        <dbReference type="EMBL" id="BFO13909.1"/>
    </source>
</evidence>
<gene>
    <name evidence="1" type="ORF">SHKM778_02970</name>
</gene>
<sequence length="102" mass="11507">MSRLIGPHTADPCPRCSDEAVRLGTPPRADGPCAVGYTCDRCGHVWSRPVETDLEIHDTVRADLPDATLYGTVRCLEDDRVLLRGPGGDWHRWVEHWRVILY</sequence>
<dbReference type="SUPFAM" id="SSF57783">
    <property type="entry name" value="Zinc beta-ribbon"/>
    <property type="match status" value="1"/>
</dbReference>
<reference evidence="1" key="2">
    <citation type="submission" date="2024-07" db="EMBL/GenBank/DDBJ databases">
        <title>Streptomyces haneummycinica sp. nov., a new antibiotic-producing actinobacterium isolated from marine sediment.</title>
        <authorList>
            <person name="Uemura M."/>
            <person name="Hamada M."/>
            <person name="Hirano S."/>
            <person name="Kobayashi K."/>
            <person name="Ohshiro T."/>
            <person name="Kobayashi T."/>
            <person name="Terahara T."/>
        </authorList>
    </citation>
    <scope>NUCLEOTIDE SEQUENCE</scope>
    <source>
        <strain evidence="1">KM77-8</strain>
    </source>
</reference>
<accession>A0AAT9H991</accession>
<protein>
    <recommendedName>
        <fullName evidence="2">Transcription factor zinc-finger domain-containing protein</fullName>
    </recommendedName>
</protein>
<dbReference type="AlphaFoldDB" id="A0AAT9H991"/>
<organism evidence="1">
    <name type="scientific">Streptomyces haneummycinicus</name>
    <dbReference type="NCBI Taxonomy" id="3074435"/>
    <lineage>
        <taxon>Bacteria</taxon>
        <taxon>Bacillati</taxon>
        <taxon>Actinomycetota</taxon>
        <taxon>Actinomycetes</taxon>
        <taxon>Kitasatosporales</taxon>
        <taxon>Streptomycetaceae</taxon>
        <taxon>Streptomyces</taxon>
    </lineage>
</organism>
<reference evidence="1" key="1">
    <citation type="submission" date="2024-06" db="EMBL/GenBank/DDBJ databases">
        <authorList>
            <consortium name="consrtm"/>
            <person name="Uemura M."/>
            <person name="Terahara T."/>
        </authorList>
    </citation>
    <scope>NUCLEOTIDE SEQUENCE</scope>
    <source>
        <strain evidence="1">KM77-8</strain>
    </source>
</reference>
<name>A0AAT9H991_9ACTN</name>